<dbReference type="SUPFAM" id="SSF56784">
    <property type="entry name" value="HAD-like"/>
    <property type="match status" value="1"/>
</dbReference>
<dbReference type="InterPro" id="IPR023198">
    <property type="entry name" value="PGP-like_dom2"/>
</dbReference>
<dbReference type="InterPro" id="IPR006439">
    <property type="entry name" value="HAD-SF_hydro_IA"/>
</dbReference>
<dbReference type="Gene3D" id="3.40.50.1000">
    <property type="entry name" value="HAD superfamily/HAD-like"/>
    <property type="match status" value="1"/>
</dbReference>
<organism evidence="1 2">
    <name type="scientific">Trichococcus palustris</name>
    <dbReference type="NCBI Taxonomy" id="140314"/>
    <lineage>
        <taxon>Bacteria</taxon>
        <taxon>Bacillati</taxon>
        <taxon>Bacillota</taxon>
        <taxon>Bacilli</taxon>
        <taxon>Lactobacillales</taxon>
        <taxon>Carnobacteriaceae</taxon>
        <taxon>Trichococcus</taxon>
    </lineage>
</organism>
<dbReference type="NCBIfam" id="TIGR01509">
    <property type="entry name" value="HAD-SF-IA-v3"/>
    <property type="match status" value="1"/>
</dbReference>
<dbReference type="PANTHER" id="PTHR43434">
    <property type="entry name" value="PHOSPHOGLYCOLATE PHOSPHATASE"/>
    <property type="match status" value="1"/>
</dbReference>
<dbReference type="STRING" id="140314.SAMN04488076_11417"/>
<proteinExistence type="predicted"/>
<dbReference type="PRINTS" id="PR00413">
    <property type="entry name" value="HADHALOGNASE"/>
</dbReference>
<evidence type="ECO:0000313" key="2">
    <source>
        <dbReference type="Proteomes" id="UP000242754"/>
    </source>
</evidence>
<dbReference type="RefSeq" id="WP_087032856.1">
    <property type="nucleotide sequence ID" value="NZ_FJNE01000003.1"/>
</dbReference>
<dbReference type="FunFam" id="3.40.50.1000:FF:000022">
    <property type="entry name" value="Phosphoglycolate phosphatase"/>
    <property type="match status" value="1"/>
</dbReference>
<evidence type="ECO:0000313" key="1">
    <source>
        <dbReference type="EMBL" id="CZQ91414.1"/>
    </source>
</evidence>
<dbReference type="AlphaFoldDB" id="A0A143YKX1"/>
<dbReference type="EMBL" id="FJNE01000003">
    <property type="protein sequence ID" value="CZQ91414.1"/>
    <property type="molecule type" value="Genomic_DNA"/>
</dbReference>
<name>A0A143YKX1_9LACT</name>
<dbReference type="GO" id="GO:0005829">
    <property type="term" value="C:cytosol"/>
    <property type="evidence" value="ECO:0007669"/>
    <property type="project" value="TreeGrafter"/>
</dbReference>
<reference evidence="1 2" key="1">
    <citation type="submission" date="2016-02" db="EMBL/GenBank/DDBJ databases">
        <authorList>
            <person name="Wen L."/>
            <person name="He K."/>
            <person name="Yang H."/>
        </authorList>
    </citation>
    <scope>NUCLEOTIDE SEQUENCE [LARGE SCALE GENOMIC DNA]</scope>
    <source>
        <strain evidence="1">Trichococcus palustris</strain>
    </source>
</reference>
<dbReference type="GO" id="GO:0008967">
    <property type="term" value="F:phosphoglycolate phosphatase activity"/>
    <property type="evidence" value="ECO:0007669"/>
    <property type="project" value="TreeGrafter"/>
</dbReference>
<accession>A0A143YKX1</accession>
<dbReference type="Pfam" id="PF13419">
    <property type="entry name" value="HAD_2"/>
    <property type="match status" value="1"/>
</dbReference>
<sequence>MTFKTVLFDFDGTIADSNQLISESHFVVMQENFPGRFQKSDMPQFNGPSLEEIYGTLDFNRKDELIARYREVMLEKHDEMISIFPGIKELLKKLHQEGISMGVVSTKRKDVLKQGVDLLGITEYFDTIIGSGDFIHPKPNPESLLLAMDLLKADKETSVMVGDNHHDILAGNNAGVASVFVGWSEKTTAFIKPYNPSKIVGNPKELEEFILSNRRG</sequence>
<evidence type="ECO:0008006" key="3">
    <source>
        <dbReference type="Google" id="ProtNLM"/>
    </source>
</evidence>
<dbReference type="NCBIfam" id="TIGR01549">
    <property type="entry name" value="HAD-SF-IA-v1"/>
    <property type="match status" value="1"/>
</dbReference>
<dbReference type="InterPro" id="IPR023214">
    <property type="entry name" value="HAD_sf"/>
</dbReference>
<dbReference type="InterPro" id="IPR041492">
    <property type="entry name" value="HAD_2"/>
</dbReference>
<keyword evidence="2" id="KW-1185">Reference proteome</keyword>
<dbReference type="PANTHER" id="PTHR43434:SF26">
    <property type="entry name" value="PYROPHOSPHATASE PPAX"/>
    <property type="match status" value="1"/>
</dbReference>
<protein>
    <recommendedName>
        <fullName evidence="3">Pyrophosphatase PpaX</fullName>
    </recommendedName>
</protein>
<dbReference type="InterPro" id="IPR036412">
    <property type="entry name" value="HAD-like_sf"/>
</dbReference>
<dbReference type="SFLD" id="SFLDS00003">
    <property type="entry name" value="Haloacid_Dehalogenase"/>
    <property type="match status" value="1"/>
</dbReference>
<dbReference type="SFLD" id="SFLDG01135">
    <property type="entry name" value="C1.5.6:_HAD__Beta-PGM__Phospha"/>
    <property type="match status" value="1"/>
</dbReference>
<dbReference type="SFLD" id="SFLDG01129">
    <property type="entry name" value="C1.5:_HAD__Beta-PGM__Phosphata"/>
    <property type="match status" value="1"/>
</dbReference>
<dbReference type="OrthoDB" id="9807630at2"/>
<gene>
    <name evidence="1" type="ORF">Tpal_1403</name>
</gene>
<dbReference type="GO" id="GO:0006281">
    <property type="term" value="P:DNA repair"/>
    <property type="evidence" value="ECO:0007669"/>
    <property type="project" value="TreeGrafter"/>
</dbReference>
<dbReference type="Gene3D" id="1.10.150.240">
    <property type="entry name" value="Putative phosphatase, domain 2"/>
    <property type="match status" value="1"/>
</dbReference>
<dbReference type="InterPro" id="IPR050155">
    <property type="entry name" value="HAD-like_hydrolase_sf"/>
</dbReference>
<dbReference type="Proteomes" id="UP000242754">
    <property type="component" value="Unassembled WGS sequence"/>
</dbReference>